<evidence type="ECO:0000256" key="1">
    <source>
        <dbReference type="ARBA" id="ARBA00023002"/>
    </source>
</evidence>
<keyword evidence="1" id="KW-0560">Oxidoreductase</keyword>
<sequence length="362" mass="40023">MGQVSEDMVMHVEKNKQVCLAAYPEGMVTQQHLQVKQVRSFFVLKPGSDDVLLQTLWVSVDPYLRLRMLESADGLYFNTFQIGQPLSTAILAKVLASENPNFKVGDEVVGFSDIAEFVVVLKGTGLSKVDVPGVPKSYHLGVLGLSGFTAWVGLNLIAEMKAGEQVYISAAAGAVGIVAGQLAKLKGCHVVGSAGTDKKVEMLKTQYGFDDAFNYKKEQDWEASLRKRFPNGIDIYFENVGGNMLEAVLQVINRKGRIPVCGMVSQYNQEWTQRDGVRNLMNVVGNCVRMEGFLALNHAETWPQFLKEVTGYIQEGRLHYSEHVFEGMESFPSAFVGIFEGDNIGKTLIKLEGVEGQENRRI</sequence>
<keyword evidence="4" id="KW-1185">Reference proteome</keyword>
<evidence type="ECO:0000259" key="2">
    <source>
        <dbReference type="SMART" id="SM00829"/>
    </source>
</evidence>
<gene>
    <name evidence="3" type="ORF">GOP47_0000642</name>
</gene>
<dbReference type="Gene3D" id="3.90.180.10">
    <property type="entry name" value="Medium-chain alcohol dehydrogenases, catalytic domain"/>
    <property type="match status" value="1"/>
</dbReference>
<dbReference type="InterPro" id="IPR045010">
    <property type="entry name" value="MDR_fam"/>
</dbReference>
<reference evidence="3" key="1">
    <citation type="submission" date="2021-01" db="EMBL/GenBank/DDBJ databases">
        <title>Adiantum capillus-veneris genome.</title>
        <authorList>
            <person name="Fang Y."/>
            <person name="Liao Q."/>
        </authorList>
    </citation>
    <scope>NUCLEOTIDE SEQUENCE</scope>
    <source>
        <strain evidence="3">H3</strain>
        <tissue evidence="3">Leaf</tissue>
    </source>
</reference>
<evidence type="ECO:0000313" key="4">
    <source>
        <dbReference type="Proteomes" id="UP000886520"/>
    </source>
</evidence>
<dbReference type="FunFam" id="3.40.50.720:FF:000121">
    <property type="entry name" value="Prostaglandin reductase 2"/>
    <property type="match status" value="1"/>
</dbReference>
<dbReference type="PANTHER" id="PTHR43205">
    <property type="entry name" value="PROSTAGLANDIN REDUCTASE"/>
    <property type="match status" value="1"/>
</dbReference>
<protein>
    <recommendedName>
        <fullName evidence="2">Enoyl reductase (ER) domain-containing protein</fullName>
    </recommendedName>
</protein>
<dbReference type="Pfam" id="PF16884">
    <property type="entry name" value="ADH_N_2"/>
    <property type="match status" value="1"/>
</dbReference>
<feature type="domain" description="Enoyl reductase (ER)" evidence="2">
    <location>
        <begin position="70"/>
        <end position="349"/>
    </location>
</feature>
<dbReference type="SUPFAM" id="SSF50129">
    <property type="entry name" value="GroES-like"/>
    <property type="match status" value="1"/>
</dbReference>
<dbReference type="InterPro" id="IPR036291">
    <property type="entry name" value="NAD(P)-bd_dom_sf"/>
</dbReference>
<dbReference type="InterPro" id="IPR013149">
    <property type="entry name" value="ADH-like_C"/>
</dbReference>
<accession>A0A9D4ZQW7</accession>
<dbReference type="Gene3D" id="3.40.50.720">
    <property type="entry name" value="NAD(P)-binding Rossmann-like Domain"/>
    <property type="match status" value="1"/>
</dbReference>
<dbReference type="EMBL" id="JABFUD020000001">
    <property type="protein sequence ID" value="KAI5084473.1"/>
    <property type="molecule type" value="Genomic_DNA"/>
</dbReference>
<name>A0A9D4ZQW7_ADICA</name>
<dbReference type="SUPFAM" id="SSF51735">
    <property type="entry name" value="NAD(P)-binding Rossmann-fold domains"/>
    <property type="match status" value="1"/>
</dbReference>
<comment type="caution">
    <text evidence="3">The sequence shown here is derived from an EMBL/GenBank/DDBJ whole genome shotgun (WGS) entry which is preliminary data.</text>
</comment>
<dbReference type="Proteomes" id="UP000886520">
    <property type="component" value="Chromosome 1"/>
</dbReference>
<proteinExistence type="predicted"/>
<dbReference type="PANTHER" id="PTHR43205:SF7">
    <property type="entry name" value="PROSTAGLANDIN REDUCTASE 1"/>
    <property type="match status" value="1"/>
</dbReference>
<dbReference type="Pfam" id="PF00107">
    <property type="entry name" value="ADH_zinc_N"/>
    <property type="match status" value="1"/>
</dbReference>
<evidence type="ECO:0000313" key="3">
    <source>
        <dbReference type="EMBL" id="KAI5084473.1"/>
    </source>
</evidence>
<dbReference type="InterPro" id="IPR011032">
    <property type="entry name" value="GroES-like_sf"/>
</dbReference>
<dbReference type="InterPro" id="IPR020843">
    <property type="entry name" value="ER"/>
</dbReference>
<dbReference type="GO" id="GO:0016628">
    <property type="term" value="F:oxidoreductase activity, acting on the CH-CH group of donors, NAD or NADP as acceptor"/>
    <property type="evidence" value="ECO:0007669"/>
    <property type="project" value="InterPro"/>
</dbReference>
<dbReference type="InterPro" id="IPR041694">
    <property type="entry name" value="ADH_N_2"/>
</dbReference>
<organism evidence="3 4">
    <name type="scientific">Adiantum capillus-veneris</name>
    <name type="common">Maidenhair fern</name>
    <dbReference type="NCBI Taxonomy" id="13818"/>
    <lineage>
        <taxon>Eukaryota</taxon>
        <taxon>Viridiplantae</taxon>
        <taxon>Streptophyta</taxon>
        <taxon>Embryophyta</taxon>
        <taxon>Tracheophyta</taxon>
        <taxon>Polypodiopsida</taxon>
        <taxon>Polypodiidae</taxon>
        <taxon>Polypodiales</taxon>
        <taxon>Pteridineae</taxon>
        <taxon>Pteridaceae</taxon>
        <taxon>Vittarioideae</taxon>
        <taxon>Adiantum</taxon>
    </lineage>
</organism>
<dbReference type="OrthoDB" id="809632at2759"/>
<dbReference type="SMART" id="SM00829">
    <property type="entry name" value="PKS_ER"/>
    <property type="match status" value="1"/>
</dbReference>
<dbReference type="AlphaFoldDB" id="A0A9D4ZQW7"/>